<evidence type="ECO:0000313" key="3">
    <source>
        <dbReference type="Proteomes" id="UP001614394"/>
    </source>
</evidence>
<dbReference type="Proteomes" id="UP001614394">
    <property type="component" value="Unassembled WGS sequence"/>
</dbReference>
<dbReference type="EMBL" id="JBITYG010000008">
    <property type="protein sequence ID" value="MFI9104089.1"/>
    <property type="molecule type" value="Genomic_DNA"/>
</dbReference>
<evidence type="ECO:0000313" key="2">
    <source>
        <dbReference type="EMBL" id="MFI9104089.1"/>
    </source>
</evidence>
<reference evidence="2 3" key="1">
    <citation type="submission" date="2024-10" db="EMBL/GenBank/DDBJ databases">
        <title>The Natural Products Discovery Center: Release of the First 8490 Sequenced Strains for Exploring Actinobacteria Biosynthetic Diversity.</title>
        <authorList>
            <person name="Kalkreuter E."/>
            <person name="Kautsar S.A."/>
            <person name="Yang D."/>
            <person name="Bader C.D."/>
            <person name="Teijaro C.N."/>
            <person name="Fluegel L."/>
            <person name="Davis C.M."/>
            <person name="Simpson J.R."/>
            <person name="Lauterbach L."/>
            <person name="Steele A.D."/>
            <person name="Gui C."/>
            <person name="Meng S."/>
            <person name="Li G."/>
            <person name="Viehrig K."/>
            <person name="Ye F."/>
            <person name="Su P."/>
            <person name="Kiefer A.F."/>
            <person name="Nichols A."/>
            <person name="Cepeda A.J."/>
            <person name="Yan W."/>
            <person name="Fan B."/>
            <person name="Jiang Y."/>
            <person name="Adhikari A."/>
            <person name="Zheng C.-J."/>
            <person name="Schuster L."/>
            <person name="Cowan T.M."/>
            <person name="Smanski M.J."/>
            <person name="Chevrette M.G."/>
            <person name="De Carvalho L.P.S."/>
            <person name="Shen B."/>
        </authorList>
    </citation>
    <scope>NUCLEOTIDE SEQUENCE [LARGE SCALE GENOMIC DNA]</scope>
    <source>
        <strain evidence="2 3">NPDC053399</strain>
    </source>
</reference>
<dbReference type="RefSeq" id="WP_138351269.1">
    <property type="nucleotide sequence ID" value="NZ_JAAIKO010000003.1"/>
</dbReference>
<feature type="chain" id="PRO_5046245231" description="Secreted protein" evidence="1">
    <location>
        <begin position="29"/>
        <end position="205"/>
    </location>
</feature>
<evidence type="ECO:0000256" key="1">
    <source>
        <dbReference type="SAM" id="SignalP"/>
    </source>
</evidence>
<protein>
    <recommendedName>
        <fullName evidence="4">Secreted protein</fullName>
    </recommendedName>
</protein>
<evidence type="ECO:0008006" key="4">
    <source>
        <dbReference type="Google" id="ProtNLM"/>
    </source>
</evidence>
<name>A0ABW8CCB5_9ACTN</name>
<proteinExistence type="predicted"/>
<keyword evidence="1" id="KW-0732">Signal</keyword>
<organism evidence="2 3">
    <name type="scientific">Streptomyces fildesensis</name>
    <dbReference type="NCBI Taxonomy" id="375757"/>
    <lineage>
        <taxon>Bacteria</taxon>
        <taxon>Bacillati</taxon>
        <taxon>Actinomycetota</taxon>
        <taxon>Actinomycetes</taxon>
        <taxon>Kitasatosporales</taxon>
        <taxon>Streptomycetaceae</taxon>
        <taxon>Streptomyces</taxon>
    </lineage>
</organism>
<gene>
    <name evidence="2" type="ORF">ACIGXA_26580</name>
</gene>
<keyword evidence="3" id="KW-1185">Reference proteome</keyword>
<feature type="signal peptide" evidence="1">
    <location>
        <begin position="1"/>
        <end position="28"/>
    </location>
</feature>
<accession>A0ABW8CCB5</accession>
<comment type="caution">
    <text evidence="2">The sequence shown here is derived from an EMBL/GenBank/DDBJ whole genome shotgun (WGS) entry which is preliminary data.</text>
</comment>
<sequence>MRKLTKSTIVVGAALAAAVGFSTSPASAAGTWTVTGGGSFTAVATSPILTDTNTGTQLKCTKSNAAGSAANGTGLSGTAIASISSVTWTSCSGPAGISFTVTAQGLPWKLNAATYSAGVTTGTITGVKAHISGLCNADFNGPTAGSTATLTGKYTNSTHVLTVSGGNLKAYNVSGICLGLINNGDSAVYSANYVLSPATLQITSP</sequence>